<dbReference type="Proteomes" id="UP000322530">
    <property type="component" value="Unassembled WGS sequence"/>
</dbReference>
<feature type="compositionally biased region" description="Basic residues" evidence="1">
    <location>
        <begin position="194"/>
        <end position="206"/>
    </location>
</feature>
<comment type="caution">
    <text evidence="3">The sequence shown here is derived from an EMBL/GenBank/DDBJ whole genome shotgun (WGS) entry which is preliminary data.</text>
</comment>
<keyword evidence="4" id="KW-1185">Reference proteome</keyword>
<gene>
    <name evidence="3" type="ORF">KDI_44720</name>
</gene>
<accession>A0A5A5TI88</accession>
<dbReference type="AlphaFoldDB" id="A0A5A5TI88"/>
<evidence type="ECO:0000313" key="3">
    <source>
        <dbReference type="EMBL" id="GCF10908.1"/>
    </source>
</evidence>
<feature type="compositionally biased region" description="Pro residues" evidence="1">
    <location>
        <begin position="167"/>
        <end position="178"/>
    </location>
</feature>
<keyword evidence="2" id="KW-1133">Transmembrane helix</keyword>
<evidence type="ECO:0000313" key="4">
    <source>
        <dbReference type="Proteomes" id="UP000322530"/>
    </source>
</evidence>
<reference evidence="3 4" key="1">
    <citation type="submission" date="2019-01" db="EMBL/GenBank/DDBJ databases">
        <title>Draft genome sequence of Dictyobacter sp. Uno17.</title>
        <authorList>
            <person name="Wang C.M."/>
            <person name="Zheng Y."/>
            <person name="Sakai Y."/>
            <person name="Abe K."/>
            <person name="Yokota A."/>
            <person name="Yabe S."/>
        </authorList>
    </citation>
    <scope>NUCLEOTIDE SEQUENCE [LARGE SCALE GENOMIC DNA]</scope>
    <source>
        <strain evidence="3 4">Uno17</strain>
    </source>
</reference>
<feature type="transmembrane region" description="Helical" evidence="2">
    <location>
        <begin position="75"/>
        <end position="95"/>
    </location>
</feature>
<name>A0A5A5TI88_9CHLR</name>
<evidence type="ECO:0000256" key="1">
    <source>
        <dbReference type="SAM" id="MobiDB-lite"/>
    </source>
</evidence>
<feature type="transmembrane region" description="Helical" evidence="2">
    <location>
        <begin position="28"/>
        <end position="54"/>
    </location>
</feature>
<evidence type="ECO:0000256" key="2">
    <source>
        <dbReference type="SAM" id="Phobius"/>
    </source>
</evidence>
<proteinExistence type="predicted"/>
<protein>
    <submittedName>
        <fullName evidence="3">Uncharacterized protein</fullName>
    </submittedName>
</protein>
<feature type="compositionally biased region" description="Pro residues" evidence="1">
    <location>
        <begin position="224"/>
        <end position="234"/>
    </location>
</feature>
<organism evidence="3 4">
    <name type="scientific">Dictyobacter arantiisoli</name>
    <dbReference type="NCBI Taxonomy" id="2014874"/>
    <lineage>
        <taxon>Bacteria</taxon>
        <taxon>Bacillati</taxon>
        <taxon>Chloroflexota</taxon>
        <taxon>Ktedonobacteria</taxon>
        <taxon>Ktedonobacterales</taxon>
        <taxon>Dictyobacteraceae</taxon>
        <taxon>Dictyobacter</taxon>
    </lineage>
</organism>
<sequence length="243" mass="27072">MSMTSQPKHPLLKAWQHFAAMSPQTLTLLLLLILVVGVIDPLIPILAYGLQFWAAGSWMWQDRWASLTATTKKGGMYLTCLLIYVLLNQTHLWIIPEITANLQTIWHVHLPGVLSLSPLDGQALIARSLLLLPLTPAMALLYERIDPRTHHPLTRILTPADLAEPEPVVPPEPEPAAPLEPESKPEPATNTPRTPKKRKTPTRTTRRAKETKSLQITIENSPEAPEPSEPPPAPEINWNDLAE</sequence>
<feature type="region of interest" description="Disordered" evidence="1">
    <location>
        <begin position="161"/>
        <end position="243"/>
    </location>
</feature>
<keyword evidence="2" id="KW-0472">Membrane</keyword>
<dbReference type="EMBL" id="BIXY01000086">
    <property type="protein sequence ID" value="GCF10908.1"/>
    <property type="molecule type" value="Genomic_DNA"/>
</dbReference>
<keyword evidence="2" id="KW-0812">Transmembrane</keyword>
<dbReference type="RefSeq" id="WP_149403766.1">
    <property type="nucleotide sequence ID" value="NZ_BIXY01000086.1"/>
</dbReference>